<feature type="compositionally biased region" description="Basic and acidic residues" evidence="11">
    <location>
        <begin position="79"/>
        <end position="89"/>
    </location>
</feature>
<organism evidence="12 13">
    <name type="scientific">Chelonia mydas</name>
    <name type="common">Green sea-turtle</name>
    <name type="synonym">Chelonia agassizi</name>
    <dbReference type="NCBI Taxonomy" id="8469"/>
    <lineage>
        <taxon>Eukaryota</taxon>
        <taxon>Metazoa</taxon>
        <taxon>Chordata</taxon>
        <taxon>Craniata</taxon>
        <taxon>Vertebrata</taxon>
        <taxon>Euteleostomi</taxon>
        <taxon>Archelosauria</taxon>
        <taxon>Testudinata</taxon>
        <taxon>Testudines</taxon>
        <taxon>Cryptodira</taxon>
        <taxon>Durocryptodira</taxon>
        <taxon>Americhelydia</taxon>
        <taxon>Chelonioidea</taxon>
        <taxon>Cheloniidae</taxon>
        <taxon>Chelonia</taxon>
    </lineage>
</organism>
<dbReference type="GO" id="GO:0003682">
    <property type="term" value="F:chromatin binding"/>
    <property type="evidence" value="ECO:0007669"/>
    <property type="project" value="TreeGrafter"/>
</dbReference>
<keyword evidence="13" id="KW-1185">Reference proteome</keyword>
<evidence type="ECO:0000256" key="7">
    <source>
        <dbReference type="ARBA" id="ARBA00023015"/>
    </source>
</evidence>
<dbReference type="GO" id="GO:0042393">
    <property type="term" value="F:histone binding"/>
    <property type="evidence" value="ECO:0007669"/>
    <property type="project" value="TreeGrafter"/>
</dbReference>
<dbReference type="CDD" id="cd20138">
    <property type="entry name" value="MBT_L3MBTL3_rpt3"/>
    <property type="match status" value="1"/>
</dbReference>
<dbReference type="PROSITE" id="PS51079">
    <property type="entry name" value="MBT"/>
    <property type="match status" value="3"/>
</dbReference>
<protein>
    <submittedName>
        <fullName evidence="12">Lethal(3)malignant brain tumor-like protein 3</fullName>
    </submittedName>
</protein>
<evidence type="ECO:0000256" key="10">
    <source>
        <dbReference type="PROSITE-ProRule" id="PRU00459"/>
    </source>
</evidence>
<evidence type="ECO:0000313" key="13">
    <source>
        <dbReference type="Proteomes" id="UP000031443"/>
    </source>
</evidence>
<feature type="repeat" description="MBT" evidence="10">
    <location>
        <begin position="512"/>
        <end position="617"/>
    </location>
</feature>
<dbReference type="InterPro" id="IPR004092">
    <property type="entry name" value="Mbt"/>
</dbReference>
<keyword evidence="4" id="KW-0863">Zinc-finger</keyword>
<dbReference type="GO" id="GO:0045892">
    <property type="term" value="P:negative regulation of DNA-templated transcription"/>
    <property type="evidence" value="ECO:0007669"/>
    <property type="project" value="TreeGrafter"/>
</dbReference>
<evidence type="ECO:0000256" key="2">
    <source>
        <dbReference type="ARBA" id="ARBA00022723"/>
    </source>
</evidence>
<keyword evidence="6" id="KW-0156">Chromatin regulator</keyword>
<evidence type="ECO:0000256" key="8">
    <source>
        <dbReference type="ARBA" id="ARBA00023163"/>
    </source>
</evidence>
<feature type="repeat" description="MBT" evidence="10">
    <location>
        <begin position="314"/>
        <end position="414"/>
    </location>
</feature>
<reference evidence="13" key="1">
    <citation type="journal article" date="2013" name="Nat. Genet.">
        <title>The draft genomes of soft-shell turtle and green sea turtle yield insights into the development and evolution of the turtle-specific body plan.</title>
        <authorList>
            <person name="Wang Z."/>
            <person name="Pascual-Anaya J."/>
            <person name="Zadissa A."/>
            <person name="Li W."/>
            <person name="Niimura Y."/>
            <person name="Huang Z."/>
            <person name="Li C."/>
            <person name="White S."/>
            <person name="Xiong Z."/>
            <person name="Fang D."/>
            <person name="Wang B."/>
            <person name="Ming Y."/>
            <person name="Chen Y."/>
            <person name="Zheng Y."/>
            <person name="Kuraku S."/>
            <person name="Pignatelli M."/>
            <person name="Herrero J."/>
            <person name="Beal K."/>
            <person name="Nozawa M."/>
            <person name="Li Q."/>
            <person name="Wang J."/>
            <person name="Zhang H."/>
            <person name="Yu L."/>
            <person name="Shigenobu S."/>
            <person name="Wang J."/>
            <person name="Liu J."/>
            <person name="Flicek P."/>
            <person name="Searle S."/>
            <person name="Wang J."/>
            <person name="Kuratani S."/>
            <person name="Yin Y."/>
            <person name="Aken B."/>
            <person name="Zhang G."/>
            <person name="Irie N."/>
        </authorList>
    </citation>
    <scope>NUCLEOTIDE SEQUENCE [LARGE SCALE GENOMIC DNA]</scope>
</reference>
<feature type="region of interest" description="Disordered" evidence="11">
    <location>
        <begin position="27"/>
        <end position="46"/>
    </location>
</feature>
<dbReference type="STRING" id="8469.M7BGW3"/>
<sequence length="762" mass="85143">MPKSCHFYKELDTILSRDPIYTAKSPVETSSGLELVESRSNPEDEVIDEEVALDDDVDVTMRPSTLFSTLEVSRQSHSSKQEARKETPPHPHACIMNESASSASGQEFDVFSVMDWKDGIGTLPGSDLKFRVNEFGALEVITDETEMENVKKATATTTWMVPTAQEAFSEKTGIPLKLKEATKVDGLIFCENCYHDDTTEEFVPEGKFCSQKCAHHIKNKEPKEDKDSVECSEEDDSKGTRKRKTKLPLKEECKEDGEDKKEKDETVSMLHKPNPAVNFSSSFALRRGAPIGLERRTAAPVDVAALYSKGKKPWCWASYLEEEKATAAPTKLFKEYQSFPYGKNGFKVGMKLEGVDPEHQSMYCILTVAEVLGYRIRLHFDDYLDCYDFWVNADSSDIHPAGWCEKTGHKLHPPKGYEEEEFNWPSYLKTCKAQAAPKSLFENQNTTVIPSGFRVGMKLEAVDKKNPTFICVATVTDMVDNRFLVHFDNWDESYDYWVVRHLDVTCMKKPCLCLPGISSPTPLATGNTSTPFSVHTGTAISLQKPSHGFQKNMKLEVVDKRNPVLIRVATVVDIDDHRIKVHFDGWDSIYDYWTDADSPDIHPAGWCAKTGHPLQPPLSKRNHKMGQQEPGHQTEASDDGALPLSHIGTRSWEPPIFQSLGRSSTLLTLAHHSPKKGETSETFRGPKKRDCTLPHKESAPKRSQSPKSAVLESSISRPGTMEAAGSSGTTRAGKPRSSYKSKHGSKRASVLTGDDQEKHSAR</sequence>
<dbReference type="GO" id="GO:0006325">
    <property type="term" value="P:chromatin organization"/>
    <property type="evidence" value="ECO:0007669"/>
    <property type="project" value="UniProtKB-KW"/>
</dbReference>
<evidence type="ECO:0000313" key="12">
    <source>
        <dbReference type="EMBL" id="EMP34840.1"/>
    </source>
</evidence>
<dbReference type="Pfam" id="PF02820">
    <property type="entry name" value="MBT"/>
    <property type="match status" value="3"/>
</dbReference>
<proteinExistence type="predicted"/>
<evidence type="ECO:0000256" key="9">
    <source>
        <dbReference type="ARBA" id="ARBA00023242"/>
    </source>
</evidence>
<dbReference type="EMBL" id="KB531022">
    <property type="protein sequence ID" value="EMP34840.1"/>
    <property type="molecule type" value="Genomic_DNA"/>
</dbReference>
<gene>
    <name evidence="12" type="ORF">UY3_07997</name>
</gene>
<dbReference type="SUPFAM" id="SSF63748">
    <property type="entry name" value="Tudor/PWWP/MBT"/>
    <property type="match status" value="3"/>
</dbReference>
<evidence type="ECO:0000256" key="11">
    <source>
        <dbReference type="SAM" id="MobiDB-lite"/>
    </source>
</evidence>
<dbReference type="CDD" id="cd20132">
    <property type="entry name" value="MBT_L3MBTL3_rpt1"/>
    <property type="match status" value="1"/>
</dbReference>
<feature type="region of interest" description="Disordered" evidence="11">
    <location>
        <begin position="69"/>
        <end position="101"/>
    </location>
</feature>
<feature type="compositionally biased region" description="Polar residues" evidence="11">
    <location>
        <begin position="69"/>
        <end position="78"/>
    </location>
</feature>
<dbReference type="SMART" id="SM00561">
    <property type="entry name" value="MBT"/>
    <property type="match status" value="3"/>
</dbReference>
<keyword evidence="7" id="KW-0805">Transcription regulation</keyword>
<keyword evidence="3" id="KW-0677">Repeat</keyword>
<accession>M7BGW3</accession>
<feature type="compositionally biased region" description="Basic and acidic residues" evidence="11">
    <location>
        <begin position="220"/>
        <end position="229"/>
    </location>
</feature>
<name>M7BGW3_CHEMY</name>
<evidence type="ECO:0000256" key="3">
    <source>
        <dbReference type="ARBA" id="ARBA00022737"/>
    </source>
</evidence>
<evidence type="ECO:0000256" key="5">
    <source>
        <dbReference type="ARBA" id="ARBA00022833"/>
    </source>
</evidence>
<keyword evidence="2" id="KW-0479">Metal-binding</keyword>
<dbReference type="FunFam" id="2.30.30.140:FF:000007">
    <property type="entry name" value="Lethal(3)malignant brain tumor-like protein 1"/>
    <property type="match status" value="1"/>
</dbReference>
<feature type="compositionally biased region" description="Basic and acidic residues" evidence="11">
    <location>
        <begin position="688"/>
        <end position="700"/>
    </location>
</feature>
<keyword evidence="8" id="KW-0804">Transcription</keyword>
<dbReference type="PANTHER" id="PTHR12247">
    <property type="entry name" value="POLYCOMB GROUP PROTEIN"/>
    <property type="match status" value="1"/>
</dbReference>
<feature type="region of interest" description="Disordered" evidence="11">
    <location>
        <begin position="669"/>
        <end position="762"/>
    </location>
</feature>
<feature type="repeat" description="MBT" evidence="10">
    <location>
        <begin position="422"/>
        <end position="498"/>
    </location>
</feature>
<keyword evidence="9" id="KW-0539">Nucleus</keyword>
<feature type="region of interest" description="Disordered" evidence="11">
    <location>
        <begin position="607"/>
        <end position="648"/>
    </location>
</feature>
<feature type="compositionally biased region" description="Polar residues" evidence="11">
    <location>
        <begin position="701"/>
        <end position="717"/>
    </location>
</feature>
<dbReference type="GO" id="GO:0008270">
    <property type="term" value="F:zinc ion binding"/>
    <property type="evidence" value="ECO:0007669"/>
    <property type="project" value="UniProtKB-KW"/>
</dbReference>
<dbReference type="AlphaFoldDB" id="M7BGW3"/>
<evidence type="ECO:0000256" key="1">
    <source>
        <dbReference type="ARBA" id="ARBA00004123"/>
    </source>
</evidence>
<evidence type="ECO:0000256" key="6">
    <source>
        <dbReference type="ARBA" id="ARBA00022853"/>
    </source>
</evidence>
<dbReference type="Proteomes" id="UP000031443">
    <property type="component" value="Unassembled WGS sequence"/>
</dbReference>
<dbReference type="InterPro" id="IPR050548">
    <property type="entry name" value="PcG_chromatin_remod_factors"/>
</dbReference>
<dbReference type="PANTHER" id="PTHR12247:SF72">
    <property type="entry name" value="LETHAL(3)MALIGNANT BRAIN TUMOR-LIKE PROTEIN 3"/>
    <property type="match status" value="1"/>
</dbReference>
<feature type="compositionally biased region" description="Basic residues" evidence="11">
    <location>
        <begin position="733"/>
        <end position="746"/>
    </location>
</feature>
<dbReference type="GO" id="GO:0005634">
    <property type="term" value="C:nucleus"/>
    <property type="evidence" value="ECO:0007669"/>
    <property type="project" value="UniProtKB-SubCell"/>
</dbReference>
<keyword evidence="5" id="KW-0862">Zinc</keyword>
<feature type="region of interest" description="Disordered" evidence="11">
    <location>
        <begin position="220"/>
        <end position="245"/>
    </location>
</feature>
<evidence type="ECO:0000256" key="4">
    <source>
        <dbReference type="ARBA" id="ARBA00022771"/>
    </source>
</evidence>
<dbReference type="Gene3D" id="2.30.30.140">
    <property type="match status" value="3"/>
</dbReference>
<comment type="subcellular location">
    <subcellularLocation>
        <location evidence="1">Nucleus</location>
    </subcellularLocation>
</comment>